<reference evidence="1" key="1">
    <citation type="submission" date="2022-02" db="EMBL/GenBank/DDBJ databases">
        <title>Plant Genome Project.</title>
        <authorList>
            <person name="Zhang R.-G."/>
        </authorList>
    </citation>
    <scope>NUCLEOTIDE SEQUENCE</scope>
    <source>
        <strain evidence="1">AT1</strain>
    </source>
</reference>
<proteinExistence type="predicted"/>
<keyword evidence="2" id="KW-1185">Reference proteome</keyword>
<accession>A0ACC0LPA7</accession>
<dbReference type="EMBL" id="CM046398">
    <property type="protein sequence ID" value="KAI8530164.1"/>
    <property type="molecule type" value="Genomic_DNA"/>
</dbReference>
<evidence type="ECO:0000313" key="2">
    <source>
        <dbReference type="Proteomes" id="UP001062846"/>
    </source>
</evidence>
<sequence>MTFPSSKSHQNLLDLSVFQIPSTKFDWEAAVRGIGVACQSTNPPFKPNSNRY</sequence>
<comment type="caution">
    <text evidence="1">The sequence shown here is derived from an EMBL/GenBank/DDBJ whole genome shotgun (WGS) entry which is preliminary data.</text>
</comment>
<protein>
    <submittedName>
        <fullName evidence="1">Uncharacterized protein</fullName>
    </submittedName>
</protein>
<gene>
    <name evidence="1" type="ORF">RHMOL_Rhmol11G0034200</name>
</gene>
<evidence type="ECO:0000313" key="1">
    <source>
        <dbReference type="EMBL" id="KAI8530164.1"/>
    </source>
</evidence>
<dbReference type="Proteomes" id="UP001062846">
    <property type="component" value="Chromosome 11"/>
</dbReference>
<name>A0ACC0LPA7_RHOML</name>
<organism evidence="1 2">
    <name type="scientific">Rhododendron molle</name>
    <name type="common">Chinese azalea</name>
    <name type="synonym">Azalea mollis</name>
    <dbReference type="NCBI Taxonomy" id="49168"/>
    <lineage>
        <taxon>Eukaryota</taxon>
        <taxon>Viridiplantae</taxon>
        <taxon>Streptophyta</taxon>
        <taxon>Embryophyta</taxon>
        <taxon>Tracheophyta</taxon>
        <taxon>Spermatophyta</taxon>
        <taxon>Magnoliopsida</taxon>
        <taxon>eudicotyledons</taxon>
        <taxon>Gunneridae</taxon>
        <taxon>Pentapetalae</taxon>
        <taxon>asterids</taxon>
        <taxon>Ericales</taxon>
        <taxon>Ericaceae</taxon>
        <taxon>Ericoideae</taxon>
        <taxon>Rhodoreae</taxon>
        <taxon>Rhododendron</taxon>
    </lineage>
</organism>